<keyword evidence="1" id="KW-0812">Transmembrane</keyword>
<dbReference type="AlphaFoldDB" id="A0AAQ3VZI0"/>
<organism evidence="2 3">
    <name type="scientific">Candidatus Enterococcus clewellii</name>
    <dbReference type="NCBI Taxonomy" id="1834193"/>
    <lineage>
        <taxon>Bacteria</taxon>
        <taxon>Bacillati</taxon>
        <taxon>Bacillota</taxon>
        <taxon>Bacilli</taxon>
        <taxon>Lactobacillales</taxon>
        <taxon>Enterococcaceae</taxon>
        <taxon>Enterococcus</taxon>
    </lineage>
</organism>
<keyword evidence="3" id="KW-1185">Reference proteome</keyword>
<evidence type="ECO:0000313" key="2">
    <source>
        <dbReference type="EMBL" id="WYJ90505.1"/>
    </source>
</evidence>
<evidence type="ECO:0000313" key="3">
    <source>
        <dbReference type="Proteomes" id="UP000195141"/>
    </source>
</evidence>
<reference evidence="2" key="1">
    <citation type="submission" date="2017-05" db="EMBL/GenBank/DDBJ databases">
        <authorList>
            <consortium name="The Broad Institute Genomics Platform"/>
            <consortium name="The Broad Institute Genomic Center for Infectious Diseases"/>
            <person name="Earl A."/>
            <person name="Manson A."/>
            <person name="Schwartman J."/>
            <person name="Gilmore M."/>
            <person name="Abouelleil A."/>
            <person name="Cao P."/>
            <person name="Chapman S."/>
            <person name="Cusick C."/>
            <person name="Shea T."/>
            <person name="Young S."/>
            <person name="Neafsey D."/>
            <person name="Nusbaum C."/>
            <person name="Birren B."/>
        </authorList>
    </citation>
    <scope>NUCLEOTIDE SEQUENCE</scope>
    <source>
        <strain evidence="2">9E7_DIV0242</strain>
    </source>
</reference>
<feature type="transmembrane region" description="Helical" evidence="1">
    <location>
        <begin position="101"/>
        <end position="123"/>
    </location>
</feature>
<protein>
    <submittedName>
        <fullName evidence="2">Uncharacterized protein</fullName>
    </submittedName>
</protein>
<accession>A0AAQ3VZI0</accession>
<proteinExistence type="predicted"/>
<dbReference type="EMBL" id="CP147247">
    <property type="protein sequence ID" value="WYJ90505.1"/>
    <property type="molecule type" value="Genomic_DNA"/>
</dbReference>
<name>A0AAQ3VZI0_9ENTE</name>
<sequence length="199" mass="22815">MNSELNSKENSSSQFSVKLNKMVVKRSEKFIEESFSDRTSLIEFASTVNERHEIFESLLLLQNVEFTNLLDKKDAKSVINYIAKKNGWLLSDNEQPQPRAIPINIIAFFNVAAVGALYFIAAVKTFTQNIKFSDVNKFYSPLIFPEIKRTIEAIAEYSGEDFAIEIDRTILDIATEDIKARYMSNYKQEKITDIELSSM</sequence>
<dbReference type="RefSeq" id="WP_339101617.1">
    <property type="nucleotide sequence ID" value="NZ_CP147247.1"/>
</dbReference>
<evidence type="ECO:0000256" key="1">
    <source>
        <dbReference type="SAM" id="Phobius"/>
    </source>
</evidence>
<gene>
    <name evidence="2" type="ORF">A5888_002262</name>
</gene>
<keyword evidence="1" id="KW-0472">Membrane</keyword>
<reference evidence="2" key="2">
    <citation type="submission" date="2024-03" db="EMBL/GenBank/DDBJ databases">
        <title>The Genome Sequence of Enterococcus sp. DIV0242b.</title>
        <authorList>
            <consortium name="The Broad Institute Genomics Platform"/>
            <consortium name="The Broad Institute Microbial Omics Core"/>
            <consortium name="The Broad Institute Genomic Center for Infectious Diseases"/>
            <person name="Earl A."/>
            <person name="Manson A."/>
            <person name="Gilmore M."/>
            <person name="Schwartman J."/>
            <person name="Shea T."/>
            <person name="Abouelleil A."/>
            <person name="Cao P."/>
            <person name="Chapman S."/>
            <person name="Cusick C."/>
            <person name="Young S."/>
            <person name="Neafsey D."/>
            <person name="Nusbaum C."/>
            <person name="Birren B."/>
        </authorList>
    </citation>
    <scope>NUCLEOTIDE SEQUENCE</scope>
    <source>
        <strain evidence="2">9E7_DIV0242</strain>
    </source>
</reference>
<keyword evidence="1" id="KW-1133">Transmembrane helix</keyword>
<dbReference type="Proteomes" id="UP000195141">
    <property type="component" value="Chromosome"/>
</dbReference>